<feature type="compositionally biased region" description="Polar residues" evidence="1">
    <location>
        <begin position="56"/>
        <end position="71"/>
    </location>
</feature>
<keyword evidence="3" id="KW-1185">Reference proteome</keyword>
<dbReference type="STRING" id="574650.SAMN04487966_108146"/>
<dbReference type="AlphaFoldDB" id="A0A1I7MPH8"/>
<protein>
    <submittedName>
        <fullName evidence="2">Uncharacterized protein</fullName>
    </submittedName>
</protein>
<proteinExistence type="predicted"/>
<sequence length="71" mass="7511">MRPSGVSLTAPTPTDEPVIEATGPAVDEEFFADKTKTQFIGVISLPALSDGEPPTMATSWQHSLVNPPNFA</sequence>
<name>A0A1I7MPH8_9MICC</name>
<dbReference type="Proteomes" id="UP000198881">
    <property type="component" value="Unassembled WGS sequence"/>
</dbReference>
<evidence type="ECO:0000313" key="2">
    <source>
        <dbReference type="EMBL" id="SFV23824.1"/>
    </source>
</evidence>
<evidence type="ECO:0000313" key="3">
    <source>
        <dbReference type="Proteomes" id="UP000198881"/>
    </source>
</evidence>
<gene>
    <name evidence="2" type="ORF">SAMN04487966_108146</name>
</gene>
<dbReference type="EMBL" id="FPCG01000008">
    <property type="protein sequence ID" value="SFV23824.1"/>
    <property type="molecule type" value="Genomic_DNA"/>
</dbReference>
<organism evidence="2 3">
    <name type="scientific">Micrococcus terreus</name>
    <dbReference type="NCBI Taxonomy" id="574650"/>
    <lineage>
        <taxon>Bacteria</taxon>
        <taxon>Bacillati</taxon>
        <taxon>Actinomycetota</taxon>
        <taxon>Actinomycetes</taxon>
        <taxon>Micrococcales</taxon>
        <taxon>Micrococcaceae</taxon>
        <taxon>Micrococcus</taxon>
    </lineage>
</organism>
<feature type="region of interest" description="Disordered" evidence="1">
    <location>
        <begin position="52"/>
        <end position="71"/>
    </location>
</feature>
<accession>A0A1I7MPH8</accession>
<evidence type="ECO:0000256" key="1">
    <source>
        <dbReference type="SAM" id="MobiDB-lite"/>
    </source>
</evidence>
<reference evidence="2 3" key="1">
    <citation type="submission" date="2016-10" db="EMBL/GenBank/DDBJ databases">
        <authorList>
            <person name="de Groot N.N."/>
        </authorList>
    </citation>
    <scope>NUCLEOTIDE SEQUENCE [LARGE SCALE GENOMIC DNA]</scope>
    <source>
        <strain evidence="2 3">CGMCC 1.7054</strain>
    </source>
</reference>